<dbReference type="AlphaFoldDB" id="A0A7X9RWK0"/>
<evidence type="ECO:0008006" key="5">
    <source>
        <dbReference type="Google" id="ProtNLM"/>
    </source>
</evidence>
<gene>
    <name evidence="3" type="ORF">HHU12_18980</name>
</gene>
<proteinExistence type="predicted"/>
<dbReference type="Proteomes" id="UP000576082">
    <property type="component" value="Unassembled WGS sequence"/>
</dbReference>
<dbReference type="GO" id="GO:0004197">
    <property type="term" value="F:cysteine-type endopeptidase activity"/>
    <property type="evidence" value="ECO:0007669"/>
    <property type="project" value="InterPro"/>
</dbReference>
<dbReference type="PANTHER" id="PTHR22576">
    <property type="entry name" value="MUCOSA ASSOCIATED LYMPHOID TISSUE LYMPHOMA TRANSLOCATION PROTEIN 1/PARACASPASE"/>
    <property type="match status" value="1"/>
</dbReference>
<dbReference type="InterPro" id="IPR011600">
    <property type="entry name" value="Pept_C14_caspase"/>
</dbReference>
<dbReference type="InterPro" id="IPR052039">
    <property type="entry name" value="Caspase-related_regulators"/>
</dbReference>
<dbReference type="SUPFAM" id="SSF52129">
    <property type="entry name" value="Caspase-like"/>
    <property type="match status" value="1"/>
</dbReference>
<dbReference type="InterPro" id="IPR029030">
    <property type="entry name" value="Caspase-like_dom_sf"/>
</dbReference>
<keyword evidence="4" id="KW-1185">Reference proteome</keyword>
<dbReference type="RefSeq" id="WP_169658316.1">
    <property type="nucleotide sequence ID" value="NZ_JABANE010000054.1"/>
</dbReference>
<evidence type="ECO:0000313" key="3">
    <source>
        <dbReference type="EMBL" id="NME70066.1"/>
    </source>
</evidence>
<comment type="caution">
    <text evidence="3">The sequence shown here is derived from an EMBL/GenBank/DDBJ whole genome shotgun (WGS) entry which is preliminary data.</text>
</comment>
<protein>
    <recommendedName>
        <fullName evidence="5">LysM domain-containing protein</fullName>
    </recommendedName>
</protein>
<sequence length="582" mass="66488">MSKLQFTLIHLIILSISFLSSCGGEKPSSNENTLSRALNVKSHSLKSKKYALLIGTDKYPNGGNEWINLNNPINDVNEIGKILKDKYDYQTNILKNPSKDDILNEIRKYRKTFSDSDSLSRLLIYIAGHGDYDPNEFDDGFLVTTDSKPKALDPNRNNYIPYATLSRNINTLPTKQIMVILDVCFGGSFDQKLPKLKGKISEHNLDAKYFLAKQKQYVSRVVITSGRMEEVSDGVAGQHSPFAKAFIKTLIDFSTKKDPWISSKDLFSAIGKSDKQLNPYYSYFGNHNLQGEFVFSTLKTKNNSEIKTTPKKNSVNDDKSGGRYDIGFGVTFISSFDVPQDYEEISTLKYTITGDFDGNQQKDSLTYEVYDLDKQQQFKDLAIKGNDTLRIDHKDVLLYIYGSNENIGQAELKRGERQNGLFHFRNLGDLDGDGGDEVGYVIDWFQASVINRYYVISYKNGRWEELYSFRIHPLFNFYSHPDKAEGIPVDDPFLLSIGKNKIKIANYDISSDDAIYDKVKEVKLGKGIKLPSRFHIIQKGDTYFSLSKNYEIELETLQRFNHHKELRIGDFVYLVNPQWTVE</sequence>
<dbReference type="EMBL" id="JABANE010000054">
    <property type="protein sequence ID" value="NME70066.1"/>
    <property type="molecule type" value="Genomic_DNA"/>
</dbReference>
<reference evidence="3 4" key="1">
    <citation type="submission" date="2020-04" db="EMBL/GenBank/DDBJ databases">
        <title>Flammeovirga sp. SR4, a novel species isolated from seawater.</title>
        <authorList>
            <person name="Wang X."/>
        </authorList>
    </citation>
    <scope>NUCLEOTIDE SEQUENCE [LARGE SCALE GENOMIC DNA]</scope>
    <source>
        <strain evidence="3 4">ATCC 23126</strain>
    </source>
</reference>
<dbReference type="InterPro" id="IPR018392">
    <property type="entry name" value="LysM"/>
</dbReference>
<evidence type="ECO:0000313" key="4">
    <source>
        <dbReference type="Proteomes" id="UP000576082"/>
    </source>
</evidence>
<dbReference type="Pfam" id="PF01476">
    <property type="entry name" value="LysM"/>
    <property type="match status" value="1"/>
</dbReference>
<dbReference type="Pfam" id="PF00656">
    <property type="entry name" value="Peptidase_C14"/>
    <property type="match status" value="1"/>
</dbReference>
<accession>A0A7X9RWK0</accession>
<dbReference type="Gene3D" id="3.40.50.1460">
    <property type="match status" value="1"/>
</dbReference>
<dbReference type="GO" id="GO:0006508">
    <property type="term" value="P:proteolysis"/>
    <property type="evidence" value="ECO:0007669"/>
    <property type="project" value="InterPro"/>
</dbReference>
<dbReference type="PROSITE" id="PS51257">
    <property type="entry name" value="PROKAR_LIPOPROTEIN"/>
    <property type="match status" value="1"/>
</dbReference>
<name>A0A7X9RWK0_9BACT</name>
<dbReference type="PANTHER" id="PTHR22576:SF37">
    <property type="entry name" value="MUCOSA-ASSOCIATED LYMPHOID TISSUE LYMPHOMA TRANSLOCATION PROTEIN 1"/>
    <property type="match status" value="1"/>
</dbReference>
<organism evidence="3 4">
    <name type="scientific">Flammeovirga aprica JL-4</name>
    <dbReference type="NCBI Taxonomy" id="694437"/>
    <lineage>
        <taxon>Bacteria</taxon>
        <taxon>Pseudomonadati</taxon>
        <taxon>Bacteroidota</taxon>
        <taxon>Cytophagia</taxon>
        <taxon>Cytophagales</taxon>
        <taxon>Flammeovirgaceae</taxon>
        <taxon>Flammeovirga</taxon>
    </lineage>
</organism>
<feature type="domain" description="Peptidase C14 caspase" evidence="1">
    <location>
        <begin position="48"/>
        <end position="255"/>
    </location>
</feature>
<feature type="domain" description="LysM" evidence="2">
    <location>
        <begin position="535"/>
        <end position="563"/>
    </location>
</feature>
<evidence type="ECO:0000259" key="2">
    <source>
        <dbReference type="Pfam" id="PF01476"/>
    </source>
</evidence>
<evidence type="ECO:0000259" key="1">
    <source>
        <dbReference type="Pfam" id="PF00656"/>
    </source>
</evidence>